<dbReference type="InterPro" id="IPR045339">
    <property type="entry name" value="DUF6534"/>
</dbReference>
<reference evidence="4" key="1">
    <citation type="submission" date="2023-03" db="EMBL/GenBank/DDBJ databases">
        <title>Massive genome expansion in bonnet fungi (Mycena s.s.) driven by repeated elements and novel gene families across ecological guilds.</title>
        <authorList>
            <consortium name="Lawrence Berkeley National Laboratory"/>
            <person name="Harder C.B."/>
            <person name="Miyauchi S."/>
            <person name="Viragh M."/>
            <person name="Kuo A."/>
            <person name="Thoen E."/>
            <person name="Andreopoulos B."/>
            <person name="Lu D."/>
            <person name="Skrede I."/>
            <person name="Drula E."/>
            <person name="Henrissat B."/>
            <person name="Morin E."/>
            <person name="Kohler A."/>
            <person name="Barry K."/>
            <person name="LaButti K."/>
            <person name="Morin E."/>
            <person name="Salamov A."/>
            <person name="Lipzen A."/>
            <person name="Mereny Z."/>
            <person name="Hegedus B."/>
            <person name="Baldrian P."/>
            <person name="Stursova M."/>
            <person name="Weitz H."/>
            <person name="Taylor A."/>
            <person name="Grigoriev I.V."/>
            <person name="Nagy L.G."/>
            <person name="Martin F."/>
            <person name="Kauserud H."/>
        </authorList>
    </citation>
    <scope>NUCLEOTIDE SEQUENCE</scope>
    <source>
        <strain evidence="4">CBHHK002</strain>
    </source>
</reference>
<dbReference type="AlphaFoldDB" id="A0AAD6Z006"/>
<proteinExistence type="predicted"/>
<feature type="transmembrane region" description="Helical" evidence="2">
    <location>
        <begin position="262"/>
        <end position="280"/>
    </location>
</feature>
<comment type="caution">
    <text evidence="4">The sequence shown here is derived from an EMBL/GenBank/DDBJ whole genome shotgun (WGS) entry which is preliminary data.</text>
</comment>
<dbReference type="PANTHER" id="PTHR40465">
    <property type="entry name" value="CHROMOSOME 1, WHOLE GENOME SHOTGUN SEQUENCE"/>
    <property type="match status" value="1"/>
</dbReference>
<gene>
    <name evidence="4" type="ORF">DFH08DRAFT_1089732</name>
</gene>
<evidence type="ECO:0000256" key="1">
    <source>
        <dbReference type="SAM" id="MobiDB-lite"/>
    </source>
</evidence>
<accession>A0AAD6Z006</accession>
<feature type="transmembrane region" description="Helical" evidence="2">
    <location>
        <begin position="79"/>
        <end position="100"/>
    </location>
</feature>
<evidence type="ECO:0000259" key="3">
    <source>
        <dbReference type="Pfam" id="PF20152"/>
    </source>
</evidence>
<feature type="transmembrane region" description="Helical" evidence="2">
    <location>
        <begin position="184"/>
        <end position="208"/>
    </location>
</feature>
<sequence length="361" mass="39473">MPAVDVLPALSTEDPLFGLIYYVLGGWFIGSSVVLLLEGILISQVRSLDIFFRDSASELHSQVSNYYSWYPEDSVAMKMAIAVLFLFTVLKTIQSFAITWINSVLYMRDPTGTVSLNKEWYQVVNIPLGAVIAAYVQTYYCYRLWKLSGKWWYVAPLVTVMLVGLVSAIVTGAVIAASGKSSNWFAVHVSCTFATDVLITGASTFFLVRARQKALSHTRKLISNLIKICCQTALPATTATLIELICSRIGGKSLKPQATNSIILVLLDTVPIINCMLYILNTRRSLRSADASAGLGNSNTNSHPSGSRSRTQWRSNAPVELSSLGGVHVRTQVETGETTSAVSLPSHKYTRLLLGMGDDLT</sequence>
<feature type="compositionally biased region" description="Polar residues" evidence="1">
    <location>
        <begin position="295"/>
        <end position="314"/>
    </location>
</feature>
<feature type="transmembrane region" description="Helical" evidence="2">
    <location>
        <begin position="154"/>
        <end position="178"/>
    </location>
</feature>
<organism evidence="4 5">
    <name type="scientific">Mycena albidolilacea</name>
    <dbReference type="NCBI Taxonomy" id="1033008"/>
    <lineage>
        <taxon>Eukaryota</taxon>
        <taxon>Fungi</taxon>
        <taxon>Dikarya</taxon>
        <taxon>Basidiomycota</taxon>
        <taxon>Agaricomycotina</taxon>
        <taxon>Agaricomycetes</taxon>
        <taxon>Agaricomycetidae</taxon>
        <taxon>Agaricales</taxon>
        <taxon>Marasmiineae</taxon>
        <taxon>Mycenaceae</taxon>
        <taxon>Mycena</taxon>
    </lineage>
</organism>
<keyword evidence="5" id="KW-1185">Reference proteome</keyword>
<evidence type="ECO:0000313" key="4">
    <source>
        <dbReference type="EMBL" id="KAJ7302503.1"/>
    </source>
</evidence>
<dbReference type="Proteomes" id="UP001218218">
    <property type="component" value="Unassembled WGS sequence"/>
</dbReference>
<dbReference type="Pfam" id="PF20152">
    <property type="entry name" value="DUF6534"/>
    <property type="match status" value="1"/>
</dbReference>
<feature type="transmembrane region" description="Helical" evidence="2">
    <location>
        <begin position="20"/>
        <end position="43"/>
    </location>
</feature>
<protein>
    <recommendedName>
        <fullName evidence="3">DUF6534 domain-containing protein</fullName>
    </recommendedName>
</protein>
<evidence type="ECO:0000313" key="5">
    <source>
        <dbReference type="Proteomes" id="UP001218218"/>
    </source>
</evidence>
<feature type="transmembrane region" description="Helical" evidence="2">
    <location>
        <begin position="120"/>
        <end position="142"/>
    </location>
</feature>
<name>A0AAD6Z006_9AGAR</name>
<evidence type="ECO:0000256" key="2">
    <source>
        <dbReference type="SAM" id="Phobius"/>
    </source>
</evidence>
<feature type="region of interest" description="Disordered" evidence="1">
    <location>
        <begin position="291"/>
        <end position="314"/>
    </location>
</feature>
<feature type="domain" description="DUF6534" evidence="3">
    <location>
        <begin position="193"/>
        <end position="285"/>
    </location>
</feature>
<keyword evidence="2" id="KW-0472">Membrane</keyword>
<dbReference type="PANTHER" id="PTHR40465:SF1">
    <property type="entry name" value="DUF6534 DOMAIN-CONTAINING PROTEIN"/>
    <property type="match status" value="1"/>
</dbReference>
<dbReference type="EMBL" id="JARIHO010000115">
    <property type="protein sequence ID" value="KAJ7302503.1"/>
    <property type="molecule type" value="Genomic_DNA"/>
</dbReference>
<keyword evidence="2" id="KW-1133">Transmembrane helix</keyword>
<keyword evidence="2" id="KW-0812">Transmembrane</keyword>
<feature type="transmembrane region" description="Helical" evidence="2">
    <location>
        <begin position="228"/>
        <end position="250"/>
    </location>
</feature>